<dbReference type="InterPro" id="IPR053826">
    <property type="entry name" value="WDR75"/>
</dbReference>
<name>A0A6A6BLH9_9PEZI</name>
<evidence type="ECO:0000256" key="9">
    <source>
        <dbReference type="SAM" id="MobiDB-lite"/>
    </source>
</evidence>
<dbReference type="GO" id="GO:0032040">
    <property type="term" value="C:small-subunit processome"/>
    <property type="evidence" value="ECO:0007669"/>
    <property type="project" value="InterPro"/>
</dbReference>
<proteinExistence type="predicted"/>
<reference evidence="10" key="1">
    <citation type="journal article" date="2020" name="Stud. Mycol.">
        <title>101 Dothideomycetes genomes: a test case for predicting lifestyles and emergence of pathogens.</title>
        <authorList>
            <person name="Haridas S."/>
            <person name="Albert R."/>
            <person name="Binder M."/>
            <person name="Bloem J."/>
            <person name="Labutti K."/>
            <person name="Salamov A."/>
            <person name="Andreopoulos B."/>
            <person name="Baker S."/>
            <person name="Barry K."/>
            <person name="Bills G."/>
            <person name="Bluhm B."/>
            <person name="Cannon C."/>
            <person name="Castanera R."/>
            <person name="Culley D."/>
            <person name="Daum C."/>
            <person name="Ezra D."/>
            <person name="Gonzalez J."/>
            <person name="Henrissat B."/>
            <person name="Kuo A."/>
            <person name="Liang C."/>
            <person name="Lipzen A."/>
            <person name="Lutzoni F."/>
            <person name="Magnuson J."/>
            <person name="Mondo S."/>
            <person name="Nolan M."/>
            <person name="Ohm R."/>
            <person name="Pangilinan J."/>
            <person name="Park H.-J."/>
            <person name="Ramirez L."/>
            <person name="Alfaro M."/>
            <person name="Sun H."/>
            <person name="Tritt A."/>
            <person name="Yoshinaga Y."/>
            <person name="Zwiers L.-H."/>
            <person name="Turgeon B."/>
            <person name="Goodwin S."/>
            <person name="Spatafora J."/>
            <person name="Crous P."/>
            <person name="Grigoriev I."/>
        </authorList>
    </citation>
    <scope>NUCLEOTIDE SEQUENCE</scope>
    <source>
        <strain evidence="10">CBS 121167</strain>
    </source>
</reference>
<dbReference type="Gene3D" id="2.130.10.10">
    <property type="entry name" value="YVTN repeat-like/Quinoprotein amine dehydrogenase"/>
    <property type="match status" value="3"/>
</dbReference>
<evidence type="ECO:0000256" key="8">
    <source>
        <dbReference type="PROSITE-ProRule" id="PRU00221"/>
    </source>
</evidence>
<evidence type="ECO:0000256" key="1">
    <source>
        <dbReference type="ARBA" id="ARBA00004604"/>
    </source>
</evidence>
<feature type="repeat" description="WD" evidence="8">
    <location>
        <begin position="359"/>
        <end position="400"/>
    </location>
</feature>
<dbReference type="SUPFAM" id="SSF50998">
    <property type="entry name" value="Quinoprotein alcohol dehydrogenase-like"/>
    <property type="match status" value="1"/>
</dbReference>
<keyword evidence="5" id="KW-0677">Repeat</keyword>
<keyword evidence="2" id="KW-0690">Ribosome biogenesis</keyword>
<dbReference type="GeneID" id="54300436"/>
<dbReference type="SUPFAM" id="SSF82171">
    <property type="entry name" value="DPP6 N-terminal domain-like"/>
    <property type="match status" value="1"/>
</dbReference>
<dbReference type="Proteomes" id="UP000799438">
    <property type="component" value="Unassembled WGS sequence"/>
</dbReference>
<dbReference type="AlphaFoldDB" id="A0A6A6BLH9"/>
<dbReference type="PROSITE" id="PS50082">
    <property type="entry name" value="WD_REPEATS_2"/>
    <property type="match status" value="1"/>
</dbReference>
<dbReference type="InterPro" id="IPR001680">
    <property type="entry name" value="WD40_rpt"/>
</dbReference>
<dbReference type="InterPro" id="IPR015943">
    <property type="entry name" value="WD40/YVTN_repeat-like_dom_sf"/>
</dbReference>
<dbReference type="GO" id="GO:0006364">
    <property type="term" value="P:rRNA processing"/>
    <property type="evidence" value="ECO:0007669"/>
    <property type="project" value="UniProtKB-KW"/>
</dbReference>
<dbReference type="Pfam" id="PF23869">
    <property type="entry name" value="Beta-prop_WDR75_1st"/>
    <property type="match status" value="1"/>
</dbReference>
<organism evidence="10 11">
    <name type="scientific">Aplosporella prunicola CBS 121167</name>
    <dbReference type="NCBI Taxonomy" id="1176127"/>
    <lineage>
        <taxon>Eukaryota</taxon>
        <taxon>Fungi</taxon>
        <taxon>Dikarya</taxon>
        <taxon>Ascomycota</taxon>
        <taxon>Pezizomycotina</taxon>
        <taxon>Dothideomycetes</taxon>
        <taxon>Dothideomycetes incertae sedis</taxon>
        <taxon>Botryosphaeriales</taxon>
        <taxon>Aplosporellaceae</taxon>
        <taxon>Aplosporella</taxon>
    </lineage>
</organism>
<dbReference type="InterPro" id="IPR011044">
    <property type="entry name" value="Quino_amine_DH_bsu"/>
</dbReference>
<accession>A0A6A6BLH9</accession>
<evidence type="ECO:0000313" key="11">
    <source>
        <dbReference type="Proteomes" id="UP000799438"/>
    </source>
</evidence>
<dbReference type="GO" id="GO:0045943">
    <property type="term" value="P:positive regulation of transcription by RNA polymerase I"/>
    <property type="evidence" value="ECO:0007669"/>
    <property type="project" value="InterPro"/>
</dbReference>
<feature type="compositionally biased region" description="Polar residues" evidence="9">
    <location>
        <begin position="1"/>
        <end position="11"/>
    </location>
</feature>
<dbReference type="InterPro" id="IPR011047">
    <property type="entry name" value="Quinoprotein_ADH-like_sf"/>
</dbReference>
<keyword evidence="4 8" id="KW-0853">WD repeat</keyword>
<keyword evidence="3" id="KW-0698">rRNA processing</keyword>
<dbReference type="PROSITE" id="PS50294">
    <property type="entry name" value="WD_REPEATS_REGION"/>
    <property type="match status" value="1"/>
</dbReference>
<evidence type="ECO:0000256" key="3">
    <source>
        <dbReference type="ARBA" id="ARBA00022552"/>
    </source>
</evidence>
<gene>
    <name evidence="10" type="ORF">K452DRAFT_305919</name>
</gene>
<dbReference type="SUPFAM" id="SSF50969">
    <property type="entry name" value="YVTN repeat-like/Quinoprotein amine dehydrogenase"/>
    <property type="match status" value="1"/>
</dbReference>
<dbReference type="RefSeq" id="XP_033400681.1">
    <property type="nucleotide sequence ID" value="XM_033542939.1"/>
</dbReference>
<dbReference type="PANTHER" id="PTHR44215:SF1">
    <property type="entry name" value="WD REPEAT-CONTAINING PROTEIN 75"/>
    <property type="match status" value="1"/>
</dbReference>
<dbReference type="EMBL" id="ML995478">
    <property type="protein sequence ID" value="KAF2144969.1"/>
    <property type="molecule type" value="Genomic_DNA"/>
</dbReference>
<dbReference type="CDD" id="cd23952">
    <property type="entry name" value="Utp17_CTD"/>
    <property type="match status" value="1"/>
</dbReference>
<evidence type="ECO:0000313" key="10">
    <source>
        <dbReference type="EMBL" id="KAF2144969.1"/>
    </source>
</evidence>
<evidence type="ECO:0000256" key="2">
    <source>
        <dbReference type="ARBA" id="ARBA00022517"/>
    </source>
</evidence>
<keyword evidence="7" id="KW-0539">Nucleus</keyword>
<dbReference type="GO" id="GO:0003723">
    <property type="term" value="F:RNA binding"/>
    <property type="evidence" value="ECO:0007669"/>
    <property type="project" value="InterPro"/>
</dbReference>
<comment type="subcellular location">
    <subcellularLocation>
        <location evidence="1">Nucleus</location>
        <location evidence="1">Nucleolus</location>
    </subcellularLocation>
</comment>
<dbReference type="OrthoDB" id="4096at2759"/>
<keyword evidence="11" id="KW-1185">Reference proteome</keyword>
<dbReference type="PANTHER" id="PTHR44215">
    <property type="entry name" value="WD REPEAT-CONTAINING PROTEIN 75"/>
    <property type="match status" value="1"/>
</dbReference>
<evidence type="ECO:0000256" key="5">
    <source>
        <dbReference type="ARBA" id="ARBA00022737"/>
    </source>
</evidence>
<evidence type="ECO:0000256" key="7">
    <source>
        <dbReference type="ARBA" id="ARBA00023242"/>
    </source>
</evidence>
<dbReference type="GO" id="GO:2000234">
    <property type="term" value="P:positive regulation of rRNA processing"/>
    <property type="evidence" value="ECO:0007669"/>
    <property type="project" value="TreeGrafter"/>
</dbReference>
<feature type="compositionally biased region" description="Basic and acidic residues" evidence="9">
    <location>
        <begin position="24"/>
        <end position="40"/>
    </location>
</feature>
<evidence type="ECO:0000256" key="4">
    <source>
        <dbReference type="ARBA" id="ARBA00022574"/>
    </source>
</evidence>
<sequence length="986" mass="108241">MSGPQVAQASPRNPVDSRRKRKAKDASAGKHEAKRIRTQEEEAVANGTPTVNETALVVGGQNAVAKVGGDESKQVKKKSRGKKDTWYTSDPAGGRFLHIEPVFSRDERYLIFSTARAVHIYSTATSLLVRTLPSNTSHPISAYALSSANPDNIYVSDASGFVVLWDWVNGRKLGRWDLASRIQGMTTALFEEENGTKVDTLYTHERGQSNTISAHRLRGRSEGKDSEAVVLLKTKLAIQSFSVAADGHVIAVAFTDRVMIGKAKETSMTELKNFTFVWREIKCTETVTAIDVRVGRPDVKKDTKKTPRKGAAPSANATNLTIGCANGAVFVYEDILLKLIQAENPKKESQPVSLAPRLFHWHRNAVATTKWSLDGNYVLSGGLESVLVIWQMETGKRQYLPHLSAAIDNLKISPSGSLYAVQLADNSVIVLSTTDLEAKANIAGVQSQVLSLGSTNTPEERLLDEVQRTPAAINPLRSSQVLLAVPASQPKTDASIIHLPAPFLQTYDISANHHVFRQAITRNNATIFAQGPNAARLREPDVKHLQVSHDGRWLATVEEWAPPADDVEHLAAEKLMIEEEKRARREIYLKFWLWNEQTEQWMLETRIDAPHQFADKLVSGRVFDLKYDPTDASFTTVGEDGYVRIWAPKTRLHDGTVVRGSKGEGLITWANRHSVRLEASLESLESTEASPAQAPIHARLAYSPDGSVLAASQEFHGNASQGLVHFINPASGTIRYSRGGLYNTGLVDLGFIGRQFIILANSLSVWDLVDDELSFGYSIRPLNLNRAQKAEMAHLAINPTDNTFAVALPVTELDTKKSAEKPNTRRQSKIVVFGASSPKPLYTQQINCLVTALLPAQGGKGYVALNTTAEIRVIAPKTSYELQLIAPIAQAEQNLAEIQDEETALEPIGDEGEDEEEDSRSAVPLAEEVEYLEDEQGAQGDKPLVRPEQLANVFDVGPSFALPPVRDLFEAVVHLYARKPRVATAA</sequence>
<dbReference type="SMART" id="SM00320">
    <property type="entry name" value="WD40"/>
    <property type="match status" value="3"/>
</dbReference>
<keyword evidence="6" id="KW-0804">Transcription</keyword>
<evidence type="ECO:0000256" key="6">
    <source>
        <dbReference type="ARBA" id="ARBA00023163"/>
    </source>
</evidence>
<protein>
    <submittedName>
        <fullName evidence="10">Uncharacterized protein</fullName>
    </submittedName>
</protein>
<feature type="region of interest" description="Disordered" evidence="9">
    <location>
        <begin position="1"/>
        <end position="48"/>
    </location>
</feature>